<reference evidence="1 2" key="1">
    <citation type="submission" date="2019-12" db="EMBL/GenBank/DDBJ databases">
        <title>Deinococcus sp. HMF7620 Genome sequencing and assembly.</title>
        <authorList>
            <person name="Kang H."/>
            <person name="Kim H."/>
            <person name="Joh K."/>
        </authorList>
    </citation>
    <scope>NUCLEOTIDE SEQUENCE [LARGE SCALE GENOMIC DNA]</scope>
    <source>
        <strain evidence="1 2">HMF7620</strain>
    </source>
</reference>
<organism evidence="1 2">
    <name type="scientific">Deinococcus arboris</name>
    <dbReference type="NCBI Taxonomy" id="2682977"/>
    <lineage>
        <taxon>Bacteria</taxon>
        <taxon>Thermotogati</taxon>
        <taxon>Deinococcota</taxon>
        <taxon>Deinococci</taxon>
        <taxon>Deinococcales</taxon>
        <taxon>Deinococcaceae</taxon>
        <taxon>Deinococcus</taxon>
    </lineage>
</organism>
<gene>
    <name evidence="1" type="ORF">GO986_22020</name>
</gene>
<dbReference type="AlphaFoldDB" id="A0A7C9HUJ6"/>
<keyword evidence="2" id="KW-1185">Reference proteome</keyword>
<proteinExistence type="predicted"/>
<dbReference type="RefSeq" id="WP_157461673.1">
    <property type="nucleotide sequence ID" value="NZ_WQLB01000061.1"/>
</dbReference>
<name>A0A7C9HUJ6_9DEIO</name>
<dbReference type="EMBL" id="WQLB01000061">
    <property type="protein sequence ID" value="MVN89414.1"/>
    <property type="molecule type" value="Genomic_DNA"/>
</dbReference>
<accession>A0A7C9HUJ6</accession>
<evidence type="ECO:0000313" key="1">
    <source>
        <dbReference type="EMBL" id="MVN89414.1"/>
    </source>
</evidence>
<sequence length="395" mass="43533">MNADALSVLLVLDRRSYFGPVPPEVRVLGGVQVHLPVRDRVTSVVLPKTQRAERLMTGEDLQGSVLQLLNASRGRPAPQVEVFDGLSVNPRLHRLLDPAPGESAIAALLLHVDPETGDAAVYAKSAENAHGVLYALVALLPLQADLTVVDVCRQVLRGGALAHEVKAHTGRFVVHHPGVDIERKLNLPGQVDIVALAQQFHRHVSTHAGPFRPEFNDEIQFYERHVDIYQVFRGQEQAGFVTFTRHPQGRVRVRSKLFTPDPHKKMEAVLGWYEPHVETPLAFLGRTLPALRAEYAGPFVRVKVDLNVEDLATGHIFSLGFDQTNTGHGAHHQVEVEYVRTRNTAAAQAHTLDRALSRLVDFSRSWCQQQGVPAADTTLTKGDMVLNARAEAAHA</sequence>
<protein>
    <submittedName>
        <fullName evidence="1">Uncharacterized protein</fullName>
    </submittedName>
</protein>
<dbReference type="Proteomes" id="UP000483286">
    <property type="component" value="Unassembled WGS sequence"/>
</dbReference>
<evidence type="ECO:0000313" key="2">
    <source>
        <dbReference type="Proteomes" id="UP000483286"/>
    </source>
</evidence>
<comment type="caution">
    <text evidence="1">The sequence shown here is derived from an EMBL/GenBank/DDBJ whole genome shotgun (WGS) entry which is preliminary data.</text>
</comment>